<proteinExistence type="predicted"/>
<organism evidence="1 2">
    <name type="scientific">Rhodocollybia butyracea</name>
    <dbReference type="NCBI Taxonomy" id="206335"/>
    <lineage>
        <taxon>Eukaryota</taxon>
        <taxon>Fungi</taxon>
        <taxon>Dikarya</taxon>
        <taxon>Basidiomycota</taxon>
        <taxon>Agaricomycotina</taxon>
        <taxon>Agaricomycetes</taxon>
        <taxon>Agaricomycetidae</taxon>
        <taxon>Agaricales</taxon>
        <taxon>Marasmiineae</taxon>
        <taxon>Omphalotaceae</taxon>
        <taxon>Rhodocollybia</taxon>
    </lineage>
</organism>
<dbReference type="OrthoDB" id="2309723at2759"/>
<evidence type="ECO:0000313" key="1">
    <source>
        <dbReference type="EMBL" id="KAF9074796.1"/>
    </source>
</evidence>
<name>A0A9P5PYH0_9AGAR</name>
<gene>
    <name evidence="1" type="ORF">BDP27DRAFT_1399194</name>
</gene>
<dbReference type="AlphaFoldDB" id="A0A9P5PYH0"/>
<reference evidence="1" key="1">
    <citation type="submission" date="2020-11" db="EMBL/GenBank/DDBJ databases">
        <authorList>
            <consortium name="DOE Joint Genome Institute"/>
            <person name="Ahrendt S."/>
            <person name="Riley R."/>
            <person name="Andreopoulos W."/>
            <person name="Labutti K."/>
            <person name="Pangilinan J."/>
            <person name="Ruiz-Duenas F.J."/>
            <person name="Barrasa J.M."/>
            <person name="Sanchez-Garcia M."/>
            <person name="Camarero S."/>
            <person name="Miyauchi S."/>
            <person name="Serrano A."/>
            <person name="Linde D."/>
            <person name="Babiker R."/>
            <person name="Drula E."/>
            <person name="Ayuso-Fernandez I."/>
            <person name="Pacheco R."/>
            <person name="Padilla G."/>
            <person name="Ferreira P."/>
            <person name="Barriuso J."/>
            <person name="Kellner H."/>
            <person name="Castanera R."/>
            <person name="Alfaro M."/>
            <person name="Ramirez L."/>
            <person name="Pisabarro A.G."/>
            <person name="Kuo A."/>
            <person name="Tritt A."/>
            <person name="Lipzen A."/>
            <person name="He G."/>
            <person name="Yan M."/>
            <person name="Ng V."/>
            <person name="Cullen D."/>
            <person name="Martin F."/>
            <person name="Rosso M.-N."/>
            <person name="Henrissat B."/>
            <person name="Hibbett D."/>
            <person name="Martinez A.T."/>
            <person name="Grigoriev I.V."/>
        </authorList>
    </citation>
    <scope>NUCLEOTIDE SEQUENCE</scope>
    <source>
        <strain evidence="1">AH 40177</strain>
    </source>
</reference>
<keyword evidence="2" id="KW-1185">Reference proteome</keyword>
<accession>A0A9P5PYH0</accession>
<dbReference type="EMBL" id="JADNRY010000011">
    <property type="protein sequence ID" value="KAF9074796.1"/>
    <property type="molecule type" value="Genomic_DNA"/>
</dbReference>
<sequence length="516" mass="58063">MSPLDCASLVGSESFAQIFHRVNIEPEILWIFASFLIFMTLLRHTLFPCVTLRGLEDTIKSVDTMLKEHMGRGMLDCNEHMLHDRRLLDHGDPQAERSQRCVDFEDRLCRQINALKQEIEHSIIVVSLKHHNRMKLDVAAFLRQQNTMQSKIVNIHKQAVSFDEKRDGMGGFARPYSIKLEIRVKRSSFENIRGTTTAPPIIQIEEGERINAFWMEFTLNNCWGVAVGTLSSPVFESHGSTTDVPYVPWPLDMAEYEQVMWNASRESGSPGSYLQSVHQGSIPMNHQSAMTVQNSFLQRVFNISSILTSSSLRPALHTNSAHCPRHAQSRLPRRHSVFVPVSPQSRRKALEAARACVMILRQVDLSGVAHVNAILGSCWPNVSSTYTLAEKDEKTGRYWTWLGIGGSSLRYAASSEDWRRASLYDIEGGSEKVSEEDVVGMLEKGFAIMTVFPMDSPLIVQEAYKTISSLGYKIFASHAVLQVQTIKTLLTTIAQSHIKIRGDLNCGLKWNAIATT</sequence>
<comment type="caution">
    <text evidence="1">The sequence shown here is derived from an EMBL/GenBank/DDBJ whole genome shotgun (WGS) entry which is preliminary data.</text>
</comment>
<evidence type="ECO:0000313" key="2">
    <source>
        <dbReference type="Proteomes" id="UP000772434"/>
    </source>
</evidence>
<protein>
    <submittedName>
        <fullName evidence="1">Uncharacterized protein</fullName>
    </submittedName>
</protein>
<dbReference type="Proteomes" id="UP000772434">
    <property type="component" value="Unassembled WGS sequence"/>
</dbReference>